<evidence type="ECO:0008006" key="3">
    <source>
        <dbReference type="Google" id="ProtNLM"/>
    </source>
</evidence>
<name>A0ABR0MNK1_GOSAR</name>
<accession>A0ABR0MNK1</accession>
<proteinExistence type="predicted"/>
<dbReference type="EMBL" id="JARKNE010000012">
    <property type="protein sequence ID" value="KAK5775554.1"/>
    <property type="molecule type" value="Genomic_DNA"/>
</dbReference>
<reference evidence="1 2" key="1">
    <citation type="submission" date="2023-03" db="EMBL/GenBank/DDBJ databases">
        <title>WGS of Gossypium arboreum.</title>
        <authorList>
            <person name="Yu D."/>
        </authorList>
    </citation>
    <scope>NUCLEOTIDE SEQUENCE [LARGE SCALE GENOMIC DNA]</scope>
    <source>
        <tissue evidence="1">Leaf</tissue>
    </source>
</reference>
<evidence type="ECO:0000313" key="1">
    <source>
        <dbReference type="EMBL" id="KAK5775554.1"/>
    </source>
</evidence>
<protein>
    <recommendedName>
        <fullName evidence="3">Zinc knuckle CX2CX4HX4C domain-containing protein</fullName>
    </recommendedName>
</protein>
<evidence type="ECO:0000313" key="2">
    <source>
        <dbReference type="Proteomes" id="UP001358586"/>
    </source>
</evidence>
<dbReference type="PANTHER" id="PTHR31286">
    <property type="entry name" value="GLYCINE-RICH CELL WALL STRUCTURAL PROTEIN 1.8-LIKE"/>
    <property type="match status" value="1"/>
</dbReference>
<dbReference type="Proteomes" id="UP001358586">
    <property type="component" value="Chromosome 12"/>
</dbReference>
<sequence>MQSEHESSDKGDCTNRSTKKVLIREVEGESDMVMQPAPITGKPRSWKALGSTWAYVQKKGFVENKGTIGKVTKLDFNMNNEVRGRFARMAVYVNLEKALMSQVLVNGVLQRVEYKYLPTVYFTCGHYDHLKELCPNDVKRLKDLEGKCVNGMEE</sequence>
<dbReference type="PANTHER" id="PTHR31286:SF173">
    <property type="entry name" value="DUF4283 DOMAIN-CONTAINING PROTEIN"/>
    <property type="match status" value="1"/>
</dbReference>
<keyword evidence="2" id="KW-1185">Reference proteome</keyword>
<gene>
    <name evidence="1" type="ORF">PVK06_043455</name>
</gene>
<dbReference type="InterPro" id="IPR040256">
    <property type="entry name" value="At4g02000-like"/>
</dbReference>
<comment type="caution">
    <text evidence="1">The sequence shown here is derived from an EMBL/GenBank/DDBJ whole genome shotgun (WGS) entry which is preliminary data.</text>
</comment>
<organism evidence="1 2">
    <name type="scientific">Gossypium arboreum</name>
    <name type="common">Tree cotton</name>
    <name type="synonym">Gossypium nanking</name>
    <dbReference type="NCBI Taxonomy" id="29729"/>
    <lineage>
        <taxon>Eukaryota</taxon>
        <taxon>Viridiplantae</taxon>
        <taxon>Streptophyta</taxon>
        <taxon>Embryophyta</taxon>
        <taxon>Tracheophyta</taxon>
        <taxon>Spermatophyta</taxon>
        <taxon>Magnoliopsida</taxon>
        <taxon>eudicotyledons</taxon>
        <taxon>Gunneridae</taxon>
        <taxon>Pentapetalae</taxon>
        <taxon>rosids</taxon>
        <taxon>malvids</taxon>
        <taxon>Malvales</taxon>
        <taxon>Malvaceae</taxon>
        <taxon>Malvoideae</taxon>
        <taxon>Gossypium</taxon>
    </lineage>
</organism>